<sequence length="407" mass="46284">MKKAIFLFFAVFICFCGAATSTKDKIADKSNTLKSTQELEKSLNKKLEELASDIVVGEKNIALTDDQIKKLENQVEELKQKSTLELSELDKLTKQNSDLIRSKQNMEEMMIRIIAENFSFDLLSGDDIEESEESIISREIVSNLSKDMKSKFEQLAKNYEETTNLIKTQNSKINNIKNSLKEYEDKKNELTITRKKRSDALEKSKKDKDIYLSRLTKLQAQQDELRKTLEKLKILSAKEDEEKKRKQAKESLKSSKSKNSSDNDIRIVGSSYKKGNVKKYTGSKTISPLENFTVKQKFGNYVDSVYNIKIFNESVVLSSNEPNAKVRSVLAGRVVFAKNTSVLDNVVIIENPNGIHTIYAHLSQIAPTISVGSKVSKGYTIGRVKRDLTFEVTQQNYHIDPLEMISF</sequence>
<feature type="coiled-coil region" evidence="2">
    <location>
        <begin position="33"/>
        <end position="109"/>
    </location>
</feature>
<dbReference type="AlphaFoldDB" id="A0A381DID6"/>
<accession>A0A381DID6</accession>
<evidence type="ECO:0000313" key="7">
    <source>
        <dbReference type="Proteomes" id="UP000254920"/>
    </source>
</evidence>
<evidence type="ECO:0000313" key="6">
    <source>
        <dbReference type="EMBL" id="SUX10231.1"/>
    </source>
</evidence>
<evidence type="ECO:0000256" key="3">
    <source>
        <dbReference type="SAM" id="MobiDB-lite"/>
    </source>
</evidence>
<dbReference type="CDD" id="cd12797">
    <property type="entry name" value="M23_peptidase"/>
    <property type="match status" value="1"/>
</dbReference>
<feature type="region of interest" description="Disordered" evidence="3">
    <location>
        <begin position="243"/>
        <end position="267"/>
    </location>
</feature>
<evidence type="ECO:0000256" key="2">
    <source>
        <dbReference type="SAM" id="Coils"/>
    </source>
</evidence>
<dbReference type="InterPro" id="IPR050570">
    <property type="entry name" value="Cell_wall_metabolism_enzyme"/>
</dbReference>
<feature type="compositionally biased region" description="Basic and acidic residues" evidence="3">
    <location>
        <begin position="243"/>
        <end position="265"/>
    </location>
</feature>
<evidence type="ECO:0000256" key="4">
    <source>
        <dbReference type="SAM" id="SignalP"/>
    </source>
</evidence>
<dbReference type="InterPro" id="IPR011055">
    <property type="entry name" value="Dup_hybrid_motif"/>
</dbReference>
<dbReference type="Proteomes" id="UP000254920">
    <property type="component" value="Unassembled WGS sequence"/>
</dbReference>
<keyword evidence="7" id="KW-1185">Reference proteome</keyword>
<protein>
    <submittedName>
        <fullName evidence="6">M24/M37 family peptidase</fullName>
    </submittedName>
</protein>
<dbReference type="OrthoDB" id="5372565at2"/>
<evidence type="ECO:0000259" key="5">
    <source>
        <dbReference type="Pfam" id="PF01551"/>
    </source>
</evidence>
<feature type="chain" id="PRO_5035158602" evidence="4">
    <location>
        <begin position="19"/>
        <end position="407"/>
    </location>
</feature>
<evidence type="ECO:0000256" key="1">
    <source>
        <dbReference type="ARBA" id="ARBA00022729"/>
    </source>
</evidence>
<dbReference type="RefSeq" id="WP_089182671.1">
    <property type="nucleotide sequence ID" value="NZ_CP043427.1"/>
</dbReference>
<name>A0A381DID6_9BACT</name>
<feature type="signal peptide" evidence="4">
    <location>
        <begin position="1"/>
        <end position="18"/>
    </location>
</feature>
<dbReference type="Pfam" id="PF01551">
    <property type="entry name" value="Peptidase_M23"/>
    <property type="match status" value="1"/>
</dbReference>
<organism evidence="6 7">
    <name type="scientific">Campylobacter sputorum subsp. sputorum</name>
    <dbReference type="NCBI Taxonomy" id="32024"/>
    <lineage>
        <taxon>Bacteria</taxon>
        <taxon>Pseudomonadati</taxon>
        <taxon>Campylobacterota</taxon>
        <taxon>Epsilonproteobacteria</taxon>
        <taxon>Campylobacterales</taxon>
        <taxon>Campylobacteraceae</taxon>
        <taxon>Campylobacter</taxon>
    </lineage>
</organism>
<proteinExistence type="predicted"/>
<dbReference type="GO" id="GO:0004222">
    <property type="term" value="F:metalloendopeptidase activity"/>
    <property type="evidence" value="ECO:0007669"/>
    <property type="project" value="TreeGrafter"/>
</dbReference>
<gene>
    <name evidence="6" type="ORF">NCTC12475_00416</name>
</gene>
<keyword evidence="1 4" id="KW-0732">Signal</keyword>
<dbReference type="GeneID" id="93090859"/>
<feature type="domain" description="M23ase beta-sheet core" evidence="5">
    <location>
        <begin position="321"/>
        <end position="401"/>
    </location>
</feature>
<dbReference type="SUPFAM" id="SSF51261">
    <property type="entry name" value="Duplicated hybrid motif"/>
    <property type="match status" value="1"/>
</dbReference>
<reference evidence="6 7" key="1">
    <citation type="submission" date="2018-06" db="EMBL/GenBank/DDBJ databases">
        <authorList>
            <consortium name="Pathogen Informatics"/>
            <person name="Doyle S."/>
        </authorList>
    </citation>
    <scope>NUCLEOTIDE SEQUENCE [LARGE SCALE GENOMIC DNA]</scope>
    <source>
        <strain evidence="6 7">NCTC12475</strain>
    </source>
</reference>
<dbReference type="PANTHER" id="PTHR21666:SF289">
    <property type="entry name" value="L-ALA--D-GLU ENDOPEPTIDASE"/>
    <property type="match status" value="1"/>
</dbReference>
<dbReference type="EMBL" id="UFVD01000001">
    <property type="protein sequence ID" value="SUX10231.1"/>
    <property type="molecule type" value="Genomic_DNA"/>
</dbReference>
<dbReference type="InterPro" id="IPR016047">
    <property type="entry name" value="M23ase_b-sheet_dom"/>
</dbReference>
<keyword evidence="2" id="KW-0175">Coiled coil</keyword>
<dbReference type="PANTHER" id="PTHR21666">
    <property type="entry name" value="PEPTIDASE-RELATED"/>
    <property type="match status" value="1"/>
</dbReference>
<dbReference type="Gene3D" id="2.70.70.10">
    <property type="entry name" value="Glucose Permease (Domain IIA)"/>
    <property type="match status" value="1"/>
</dbReference>
<dbReference type="STRING" id="32024.GCA_000788295_00537"/>